<dbReference type="FunFam" id="2.30.42.10:FF:000053">
    <property type="entry name" value="FERM and PDZ domain-containing protein 4"/>
    <property type="match status" value="1"/>
</dbReference>
<dbReference type="InterPro" id="IPR000299">
    <property type="entry name" value="FERM_domain"/>
</dbReference>
<evidence type="ECO:0000313" key="8">
    <source>
        <dbReference type="Proteomes" id="UP000009046"/>
    </source>
</evidence>
<dbReference type="Pfam" id="PF00397">
    <property type="entry name" value="WW"/>
    <property type="match status" value="1"/>
</dbReference>
<dbReference type="EMBL" id="AAZO01005945">
    <property type="status" value="NOT_ANNOTATED_CDS"/>
    <property type="molecule type" value="Genomic_DNA"/>
</dbReference>
<dbReference type="InterPro" id="IPR019748">
    <property type="entry name" value="FERM_central"/>
</dbReference>
<sequence>MLFEVNFIHYNGRKRTKCKLNFQNEQKQPKQRPKQQQQQLQQESKGKKFFFYLTQTTSWIPPVESWTGDFPYGWEEGFDHDGKSYYINHLNKTTTYEDPRKDWSEEPPLPREVTLTRHPEMGFGFVAGSEKPVIVRFVTEGGPSVDLLLPGDQILSVNGENVKKAPRDHVIKLVRACKDVVRLTVSQPPLDNSTRKSALLSAAKKAKLKSNPSRVRFAEGVVVNGSPPSMFSNGESCIPVLPNVLKVYLENGQTKSFKYDSTTTVQDVVTSLLQKLCIWSSEHFSLVVEHYKSLRRNKLTLLDPRESVARVAARPGSHNLRCLFRVTFMPKEAAELAQKDLVAFEYLYMQCCNDVVQERYAPELKYDLALRLAALHIHQHALAHNLAGKLTIKGVEREFGLERFVPVSLLTTMKRKELRKLLAHFLKLNQNILPGQKSLTSFQAKLHYLNIVSELPSYGAKCFSTNIRDANMETVLLVSPKFGISQILGIRNSVPVALANVEDVRGIVVRREDELSRLIRIFLINNRELIFSLEDRDADELVLILKGYYHLFTGENVDVDEERDPWPEDCAPLYMSPHEVCPASWSYLNSRESRTRVVNFSMIPYYQPSTDTINGRMNGHVGMKTSSGTTSQQSSSSLPPSLGEKCGVDSNIPVPDGKKNYQNGGLQNGSLNSLDAKNDEVLKRVAEMQALVLTSEQYLTEQTETNHHHQHQHQQSLGRITKLHEEEDSEESHISSGESEIPAPGELKHSDSLLLLTQFVIFIRLVVAQVSNSVNELEDVVKSLDIDDVEPSESDTDSASTPAGSPSQSKARMSDKNRHSTQSFGLHSPDGITSTSCEFQAYLQRLKDDKEFDFESENGTFYFDPDIIDLTNIPPPPTPDDGVNPLPIQPSFPPTPFADGDNNKVEPSIYWGEEEQESMVPESQVDDDLEAFLATVAVAPPDHAHKITTEEILSYIIPPPPKTAAPSTSSFSTISLDNNTKNVVDETKTREAFQQPLMKRNGLENETSSKQNGHVTSSFSPKLGWKDSSSSSSFCGDRSGLIQKDRRQLLCNNNNTNNTINANTSDLPPKCQKLIQVSEWPRKDGPLKLSLLGVGGGSGGGGDVSDGDICNCGSFGNATTIASSQYDSLPKSLARYPTHHQDGLSGCGVGKSPSASSTYGTLPKTKFYEIDHNNDTYNNKSGTLITKGISGSRNVTFGTPPTRDSSPPVNYLPRNGLVMYRTCRDDFTQQHHHHQHPQHPPSHRGFQQQQQNNFGIIHPGVSRSERECQHHHPHPHQIDSREIRDKNDDALGILLVRLDQLAAECDRAQGQGGGHHINEEKFQVAKNSAAETTQELLSISKSLIKNFLSSSSSSSSSLPSPSPETETESRKFLDNVKKLCERCTEMCAHTSSPVHTRNIILRVHDVATAYRELQRNKNHKQSDYLNDMLTSLSRSLKVFE</sequence>
<feature type="compositionally biased region" description="Polar residues" evidence="1">
    <location>
        <begin position="797"/>
        <end position="811"/>
    </location>
</feature>
<name>E0VWW4_PEDHC</name>
<dbReference type="SUPFAM" id="SSF50729">
    <property type="entry name" value="PH domain-like"/>
    <property type="match status" value="1"/>
</dbReference>
<evidence type="ECO:0000256" key="1">
    <source>
        <dbReference type="SAM" id="MobiDB-lite"/>
    </source>
</evidence>
<dbReference type="InterPro" id="IPR001202">
    <property type="entry name" value="WW_dom"/>
</dbReference>
<dbReference type="InterPro" id="IPR036034">
    <property type="entry name" value="PDZ_sf"/>
</dbReference>
<feature type="domain" description="WW" evidence="2">
    <location>
        <begin position="68"/>
        <end position="101"/>
    </location>
</feature>
<feature type="region of interest" description="Disordered" evidence="1">
    <location>
        <begin position="617"/>
        <end position="672"/>
    </location>
</feature>
<dbReference type="CDD" id="cd14473">
    <property type="entry name" value="FERM_B-lobe"/>
    <property type="match status" value="1"/>
</dbReference>
<evidence type="ECO:0000259" key="4">
    <source>
        <dbReference type="PROSITE" id="PS50106"/>
    </source>
</evidence>
<dbReference type="SMART" id="SM00295">
    <property type="entry name" value="B41"/>
    <property type="match status" value="1"/>
</dbReference>
<dbReference type="SMART" id="SM00456">
    <property type="entry name" value="WW"/>
    <property type="match status" value="1"/>
</dbReference>
<dbReference type="GeneID" id="8235846"/>
<feature type="compositionally biased region" description="Polar residues" evidence="1">
    <location>
        <begin position="1004"/>
        <end position="1020"/>
    </location>
</feature>
<dbReference type="GO" id="GO:0007165">
    <property type="term" value="P:signal transduction"/>
    <property type="evidence" value="ECO:0007669"/>
    <property type="project" value="InterPro"/>
</dbReference>
<dbReference type="Pfam" id="PF00595">
    <property type="entry name" value="PDZ"/>
    <property type="match status" value="1"/>
</dbReference>
<feature type="compositionally biased region" description="Polar residues" evidence="1">
    <location>
        <begin position="820"/>
        <end position="830"/>
    </location>
</feature>
<dbReference type="Pfam" id="PF00373">
    <property type="entry name" value="FERM_M"/>
    <property type="match status" value="1"/>
</dbReference>
<dbReference type="PROSITE" id="PS50106">
    <property type="entry name" value="PDZ"/>
    <property type="match status" value="1"/>
</dbReference>
<dbReference type="HOGENOM" id="CLU_005748_0_0_1"/>
<feature type="domain" description="Ras-associating" evidence="5">
    <location>
        <begin position="244"/>
        <end position="329"/>
    </location>
</feature>
<dbReference type="Gene3D" id="3.10.20.90">
    <property type="entry name" value="Phosphatidylinositol 3-kinase Catalytic Subunit, Chain A, domain 1"/>
    <property type="match status" value="1"/>
</dbReference>
<feature type="domain" description="FERM" evidence="3">
    <location>
        <begin position="243"/>
        <end position="556"/>
    </location>
</feature>
<feature type="region of interest" description="Disordered" evidence="1">
    <location>
        <begin position="996"/>
        <end position="1037"/>
    </location>
</feature>
<evidence type="ECO:0000259" key="5">
    <source>
        <dbReference type="PROSITE" id="PS50200"/>
    </source>
</evidence>
<evidence type="ECO:0000259" key="2">
    <source>
        <dbReference type="PROSITE" id="PS50020"/>
    </source>
</evidence>
<dbReference type="InterPro" id="IPR019749">
    <property type="entry name" value="Band_41_domain"/>
</dbReference>
<dbReference type="PANTHER" id="PTHR46221">
    <property type="entry name" value="FERM AND PDZ DOMAIN-CONTAINING PROTEIN FAMILY MEMBER"/>
    <property type="match status" value="1"/>
</dbReference>
<dbReference type="PANTHER" id="PTHR46221:SF3">
    <property type="entry name" value="FERM AND PDZ DOMAIN-CONTAINING PROTEIN 4"/>
    <property type="match status" value="1"/>
</dbReference>
<accession>E0VWW4</accession>
<feature type="region of interest" description="Disordered" evidence="1">
    <location>
        <begin position="724"/>
        <end position="744"/>
    </location>
</feature>
<dbReference type="SUPFAM" id="SSF54236">
    <property type="entry name" value="Ubiquitin-like"/>
    <property type="match status" value="1"/>
</dbReference>
<feature type="domain" description="PDZ" evidence="4">
    <location>
        <begin position="112"/>
        <end position="189"/>
    </location>
</feature>
<dbReference type="CDD" id="cd00201">
    <property type="entry name" value="WW"/>
    <property type="match status" value="1"/>
</dbReference>
<feature type="region of interest" description="Disordered" evidence="1">
    <location>
        <begin position="788"/>
        <end position="830"/>
    </location>
</feature>
<dbReference type="KEGG" id="phu:Phum_PHUM491790"/>
<reference evidence="6" key="2">
    <citation type="submission" date="2007-04" db="EMBL/GenBank/DDBJ databases">
        <title>The genome of the human body louse.</title>
        <authorList>
            <consortium name="The Human Body Louse Genome Consortium"/>
            <person name="Kirkness E."/>
            <person name="Walenz B."/>
            <person name="Hass B."/>
            <person name="Bruggner R."/>
            <person name="Strausberg R."/>
        </authorList>
    </citation>
    <scope>NUCLEOTIDE SEQUENCE</scope>
    <source>
        <strain evidence="6">USDA</strain>
    </source>
</reference>
<dbReference type="GO" id="GO:0030182">
    <property type="term" value="P:neuron differentiation"/>
    <property type="evidence" value="ECO:0007669"/>
    <property type="project" value="UniProtKB-ARBA"/>
</dbReference>
<evidence type="ECO:0000313" key="6">
    <source>
        <dbReference type="EMBL" id="EEB17870.1"/>
    </source>
</evidence>
<dbReference type="FunCoup" id="E0VWW4">
    <property type="interactions" value="189"/>
</dbReference>
<organism>
    <name type="scientific">Pediculus humanus subsp. corporis</name>
    <name type="common">Body louse</name>
    <dbReference type="NCBI Taxonomy" id="121224"/>
    <lineage>
        <taxon>Eukaryota</taxon>
        <taxon>Metazoa</taxon>
        <taxon>Ecdysozoa</taxon>
        <taxon>Arthropoda</taxon>
        <taxon>Hexapoda</taxon>
        <taxon>Insecta</taxon>
        <taxon>Pterygota</taxon>
        <taxon>Neoptera</taxon>
        <taxon>Paraneoptera</taxon>
        <taxon>Psocodea</taxon>
        <taxon>Troctomorpha</taxon>
        <taxon>Phthiraptera</taxon>
        <taxon>Anoplura</taxon>
        <taxon>Pediculidae</taxon>
        <taxon>Pediculus</taxon>
    </lineage>
</organism>
<dbReference type="InterPro" id="IPR014352">
    <property type="entry name" value="FERM/acyl-CoA-bd_prot_sf"/>
</dbReference>
<feature type="region of interest" description="Disordered" evidence="1">
    <location>
        <begin position="1228"/>
        <end position="1247"/>
    </location>
</feature>
<dbReference type="Gene3D" id="2.20.70.10">
    <property type="match status" value="1"/>
</dbReference>
<dbReference type="CTD" id="8235846"/>
<dbReference type="CDD" id="cd06769">
    <property type="entry name" value="PDZ_FRMPD1_3_4-like"/>
    <property type="match status" value="1"/>
</dbReference>
<dbReference type="eggNOG" id="KOG3552">
    <property type="taxonomic scope" value="Eukaryota"/>
</dbReference>
<dbReference type="OrthoDB" id="5859304at2759"/>
<dbReference type="Gene3D" id="2.30.42.10">
    <property type="match status" value="1"/>
</dbReference>
<keyword evidence="8" id="KW-1185">Reference proteome</keyword>
<dbReference type="EMBL" id="DS235824">
    <property type="protein sequence ID" value="EEB17870.1"/>
    <property type="molecule type" value="Genomic_DNA"/>
</dbReference>
<dbReference type="InParanoid" id="E0VWW4"/>
<dbReference type="PROSITE" id="PS50200">
    <property type="entry name" value="RA"/>
    <property type="match status" value="1"/>
</dbReference>
<dbReference type="PROSITE" id="PS50020">
    <property type="entry name" value="WW_DOMAIN_2"/>
    <property type="match status" value="1"/>
</dbReference>
<feature type="region of interest" description="Disordered" evidence="1">
    <location>
        <begin position="1265"/>
        <end position="1284"/>
    </location>
</feature>
<dbReference type="VEuPathDB" id="VectorBase:PHUM491790"/>
<reference evidence="6" key="1">
    <citation type="submission" date="2007-04" db="EMBL/GenBank/DDBJ databases">
        <title>Annotation of Pediculus humanus corporis strain USDA.</title>
        <authorList>
            <person name="Kirkness E."/>
            <person name="Hannick L."/>
            <person name="Hass B."/>
            <person name="Bruggner R."/>
            <person name="Lawson D."/>
            <person name="Bidwell S."/>
            <person name="Joardar V."/>
            <person name="Caler E."/>
            <person name="Walenz B."/>
            <person name="Inman J."/>
            <person name="Schobel S."/>
            <person name="Galinsky K."/>
            <person name="Amedeo P."/>
            <person name="Strausberg R."/>
        </authorList>
    </citation>
    <scope>NUCLEOTIDE SEQUENCE</scope>
    <source>
        <strain evidence="6">USDA</strain>
    </source>
</reference>
<dbReference type="PROSITE" id="PS01159">
    <property type="entry name" value="WW_DOMAIN_1"/>
    <property type="match status" value="1"/>
</dbReference>
<evidence type="ECO:0008006" key="9">
    <source>
        <dbReference type="Google" id="ProtNLM"/>
    </source>
</evidence>
<evidence type="ECO:0000313" key="7">
    <source>
        <dbReference type="EnsemblMetazoa" id="PHUM491790-PA"/>
    </source>
</evidence>
<dbReference type="InterPro" id="IPR035963">
    <property type="entry name" value="FERM_2"/>
</dbReference>
<dbReference type="InterPro" id="IPR029071">
    <property type="entry name" value="Ubiquitin-like_domsf"/>
</dbReference>
<dbReference type="Proteomes" id="UP000009046">
    <property type="component" value="Unassembled WGS sequence"/>
</dbReference>
<dbReference type="CDD" id="cd17088">
    <property type="entry name" value="FERM_F1_FRMPD1_like"/>
    <property type="match status" value="1"/>
</dbReference>
<dbReference type="PROSITE" id="PS50057">
    <property type="entry name" value="FERM_3"/>
    <property type="match status" value="1"/>
</dbReference>
<feature type="region of interest" description="Disordered" evidence="1">
    <location>
        <begin position="1350"/>
        <end position="1370"/>
    </location>
</feature>
<dbReference type="EnsemblMetazoa" id="PHUM491790-RA">
    <property type="protein sequence ID" value="PHUM491790-PA"/>
    <property type="gene ID" value="PHUM491790"/>
</dbReference>
<dbReference type="Pfam" id="PF21989">
    <property type="entry name" value="RA_2"/>
    <property type="match status" value="1"/>
</dbReference>
<dbReference type="InterPro" id="IPR001478">
    <property type="entry name" value="PDZ"/>
</dbReference>
<dbReference type="SMART" id="SM00228">
    <property type="entry name" value="PDZ"/>
    <property type="match status" value="1"/>
</dbReference>
<reference evidence="7" key="3">
    <citation type="submission" date="2021-02" db="UniProtKB">
        <authorList>
            <consortium name="EnsemblMetazoa"/>
        </authorList>
    </citation>
    <scope>IDENTIFICATION</scope>
    <source>
        <strain evidence="7">USDA</strain>
    </source>
</reference>
<dbReference type="Gene3D" id="1.20.80.10">
    <property type="match status" value="1"/>
</dbReference>
<feature type="compositionally biased region" description="Low complexity" evidence="1">
    <location>
        <begin position="626"/>
        <end position="643"/>
    </location>
</feature>
<dbReference type="RefSeq" id="XP_002430608.1">
    <property type="nucleotide sequence ID" value="XM_002430563.1"/>
</dbReference>
<dbReference type="GO" id="GO:0071944">
    <property type="term" value="C:cell periphery"/>
    <property type="evidence" value="ECO:0007669"/>
    <property type="project" value="UniProtKB-ARBA"/>
</dbReference>
<gene>
    <name evidence="7" type="primary">8235846</name>
    <name evidence="6" type="ORF">Phum_PHUM491790</name>
</gene>
<dbReference type="SUPFAM" id="SSF47031">
    <property type="entry name" value="Second domain of FERM"/>
    <property type="match status" value="1"/>
</dbReference>
<dbReference type="SMART" id="SM00314">
    <property type="entry name" value="RA"/>
    <property type="match status" value="1"/>
</dbReference>
<protein>
    <recommendedName>
        <fullName evidence="9">FERM and PDZ domain-containing protein 4</fullName>
    </recommendedName>
</protein>
<dbReference type="SUPFAM" id="SSF50156">
    <property type="entry name" value="PDZ domain-like"/>
    <property type="match status" value="1"/>
</dbReference>
<proteinExistence type="predicted"/>
<dbReference type="InterPro" id="IPR000159">
    <property type="entry name" value="RA_dom"/>
</dbReference>
<dbReference type="GO" id="GO:0009887">
    <property type="term" value="P:animal organ morphogenesis"/>
    <property type="evidence" value="ECO:0007669"/>
    <property type="project" value="UniProtKB-ARBA"/>
</dbReference>
<feature type="compositionally biased region" description="Low complexity" evidence="1">
    <location>
        <begin position="1350"/>
        <end position="1359"/>
    </location>
</feature>
<evidence type="ECO:0000259" key="3">
    <source>
        <dbReference type="PROSITE" id="PS50057"/>
    </source>
</evidence>
<feature type="compositionally biased region" description="Polar residues" evidence="1">
    <location>
        <begin position="660"/>
        <end position="672"/>
    </location>
</feature>